<comment type="caution">
    <text evidence="2">The sequence shown here is derived from an EMBL/GenBank/DDBJ whole genome shotgun (WGS) entry which is preliminary data.</text>
</comment>
<dbReference type="STRING" id="863239.GCA_000213935_01594"/>
<dbReference type="EMBL" id="DQID01000148">
    <property type="protein sequence ID" value="HCT14246.1"/>
    <property type="molecule type" value="Genomic_DNA"/>
</dbReference>
<proteinExistence type="predicted"/>
<reference evidence="2 3" key="1">
    <citation type="journal article" date="2018" name="Nat. Biotechnol.">
        <title>A standardized bacterial taxonomy based on genome phylogeny substantially revises the tree of life.</title>
        <authorList>
            <person name="Parks D.H."/>
            <person name="Chuvochina M."/>
            <person name="Waite D.W."/>
            <person name="Rinke C."/>
            <person name="Skarshewski A."/>
            <person name="Chaumeil P.A."/>
            <person name="Hugenholtz P."/>
        </authorList>
    </citation>
    <scope>NUCLEOTIDE SEQUENCE [LARGE SCALE GENOMIC DNA]</scope>
    <source>
        <strain evidence="2">UBA11247</strain>
    </source>
</reference>
<evidence type="ECO:0000256" key="1">
    <source>
        <dbReference type="SAM" id="MobiDB-lite"/>
    </source>
</evidence>
<sequence length="276" mass="29324">MTEEFTRGSSRHAAHQRTPAAPDLTTLEGAFAAVEDRTASVAERIAAQYRAAAPAPAHVDQPVSADGVTAAPHLPDGRWIYKAVLYTTGGIVVDSRDAGGFDEDRTSFLTDLGRDLRKDGITVGHIAAAGQAVSRALCAEFDQPWPGPDITYQRAEELGIPAGLTELLQVVDSGVRVAAIGSAEDDEAGVPATVTAEVTDVQRRGPHITVVRLVAGRKANGKTGWPGQFLEVRTPAEPDRWQQLASSLPPNLAGFLEFRLPRPVDAPVQVAPGETW</sequence>
<dbReference type="Proteomes" id="UP000261739">
    <property type="component" value="Unassembled WGS sequence"/>
</dbReference>
<gene>
    <name evidence="2" type="ORF">DIW82_05465</name>
</gene>
<evidence type="ECO:0000313" key="2">
    <source>
        <dbReference type="EMBL" id="HCT14246.1"/>
    </source>
</evidence>
<name>A0A3D4SY89_9CORY</name>
<dbReference type="AlphaFoldDB" id="A0A3D4SY89"/>
<feature type="region of interest" description="Disordered" evidence="1">
    <location>
        <begin position="1"/>
        <end position="22"/>
    </location>
</feature>
<feature type="non-terminal residue" evidence="2">
    <location>
        <position position="276"/>
    </location>
</feature>
<evidence type="ECO:0000313" key="3">
    <source>
        <dbReference type="Proteomes" id="UP000261739"/>
    </source>
</evidence>
<organism evidence="2 3">
    <name type="scientific">Corynebacterium nuruki</name>
    <dbReference type="NCBI Taxonomy" id="1032851"/>
    <lineage>
        <taxon>Bacteria</taxon>
        <taxon>Bacillati</taxon>
        <taxon>Actinomycetota</taxon>
        <taxon>Actinomycetes</taxon>
        <taxon>Mycobacteriales</taxon>
        <taxon>Corynebacteriaceae</taxon>
        <taxon>Corynebacterium</taxon>
    </lineage>
</organism>
<protein>
    <submittedName>
        <fullName evidence="2">Uncharacterized protein</fullName>
    </submittedName>
</protein>
<accession>A0A3D4SY89</accession>